<keyword evidence="2" id="KW-0132">Cell division</keyword>
<dbReference type="Gene3D" id="3.30.300.90">
    <property type="entry name" value="BolA-like"/>
    <property type="match status" value="1"/>
</dbReference>
<dbReference type="AlphaFoldDB" id="A0A1L6T9E8"/>
<proteinExistence type="inferred from homology"/>
<sequence length="87" mass="9594">MNETRVNMIRQRLEQALSPSHLEVIDDSHKHIGHAGAASGAGHFTVKISAAHLQGKSRILQHQAIYQALTDMMPAEIHALSIKILDH</sequence>
<evidence type="ECO:0000256" key="1">
    <source>
        <dbReference type="RuleBase" id="RU003860"/>
    </source>
</evidence>
<dbReference type="RefSeq" id="WP_017376577.1">
    <property type="nucleotide sequence ID" value="NZ_CP012508.1"/>
</dbReference>
<dbReference type="SUPFAM" id="SSF82657">
    <property type="entry name" value="BolA-like"/>
    <property type="match status" value="1"/>
</dbReference>
<gene>
    <name evidence="2" type="primary">bolA</name>
    <name evidence="2" type="ORF">KU39_591</name>
</gene>
<evidence type="ECO:0000313" key="2">
    <source>
        <dbReference type="EMBL" id="ALB21775.1"/>
    </source>
</evidence>
<dbReference type="GO" id="GO:0016226">
    <property type="term" value="P:iron-sulfur cluster assembly"/>
    <property type="evidence" value="ECO:0007669"/>
    <property type="project" value="TreeGrafter"/>
</dbReference>
<dbReference type="EMBL" id="CP012508">
    <property type="protein sequence ID" value="ALB21775.1"/>
    <property type="molecule type" value="Genomic_DNA"/>
</dbReference>
<dbReference type="InterPro" id="IPR002634">
    <property type="entry name" value="BolA"/>
</dbReference>
<comment type="similarity">
    <text evidence="1">Belongs to the BolA/IbaG family.</text>
</comment>
<dbReference type="PIRSF" id="PIRSF003113">
    <property type="entry name" value="BolA"/>
    <property type="match status" value="1"/>
</dbReference>
<dbReference type="InterPro" id="IPR036065">
    <property type="entry name" value="BolA-like_sf"/>
</dbReference>
<evidence type="ECO:0000313" key="3">
    <source>
        <dbReference type="Proteomes" id="UP000029558"/>
    </source>
</evidence>
<reference evidence="2 3" key="1">
    <citation type="journal article" date="2014" name="Genome Announc.">
        <title>Comparative Genome Analysis of Two Isolates of the Fish Pathogen Piscirickettsia salmonis from Different Hosts Reveals Major Differences in Virulence-Associated Secretion Systems.</title>
        <authorList>
            <person name="Bohle H."/>
            <person name="Henriquez P."/>
            <person name="Grothusen H."/>
            <person name="Navas E."/>
            <person name="Sandoval A."/>
            <person name="Bustamante F."/>
            <person name="Bustos P."/>
            <person name="Mancilla M."/>
        </authorList>
    </citation>
    <scope>NUCLEOTIDE SEQUENCE [LARGE SCALE GENOMIC DNA]</scope>
    <source>
        <strain evidence="3">B1-32597</strain>
    </source>
</reference>
<organism evidence="2 3">
    <name type="scientific">Piscirickettsia salmonis</name>
    <dbReference type="NCBI Taxonomy" id="1238"/>
    <lineage>
        <taxon>Bacteria</taxon>
        <taxon>Pseudomonadati</taxon>
        <taxon>Pseudomonadota</taxon>
        <taxon>Gammaproteobacteria</taxon>
        <taxon>Thiotrichales</taxon>
        <taxon>Piscirickettsiaceae</taxon>
        <taxon>Piscirickettsia</taxon>
    </lineage>
</organism>
<dbReference type="Pfam" id="PF01722">
    <property type="entry name" value="BolA"/>
    <property type="match status" value="1"/>
</dbReference>
<dbReference type="GO" id="GO:0051301">
    <property type="term" value="P:cell division"/>
    <property type="evidence" value="ECO:0007669"/>
    <property type="project" value="UniProtKB-KW"/>
</dbReference>
<name>A0A1L6T9E8_PISSA</name>
<accession>A0A1L6T9E8</accession>
<keyword evidence="2" id="KW-0131">Cell cycle</keyword>
<protein>
    <submittedName>
        <fullName evidence="2">Cell division protein BolA</fullName>
    </submittedName>
</protein>
<dbReference type="PANTHER" id="PTHR46230">
    <property type="match status" value="1"/>
</dbReference>
<dbReference type="Proteomes" id="UP000029558">
    <property type="component" value="Chromosome"/>
</dbReference>
<dbReference type="PANTHER" id="PTHR46230:SF7">
    <property type="entry name" value="BOLA-LIKE PROTEIN 1"/>
    <property type="match status" value="1"/>
</dbReference>